<dbReference type="Proteomes" id="UP000423156">
    <property type="component" value="Unassembled WGS sequence"/>
</dbReference>
<comment type="caution">
    <text evidence="1">The sequence shown here is derived from an EMBL/GenBank/DDBJ whole genome shotgun (WGS) entry which is preliminary data.</text>
</comment>
<gene>
    <name evidence="1" type="ORF">F7D71_07145</name>
</gene>
<dbReference type="EMBL" id="VZBZ01000094">
    <property type="protein sequence ID" value="MQN77637.1"/>
    <property type="molecule type" value="Genomic_DNA"/>
</dbReference>
<proteinExistence type="predicted"/>
<organism evidence="1 2">
    <name type="scientific">Segatella copri</name>
    <dbReference type="NCBI Taxonomy" id="165179"/>
    <lineage>
        <taxon>Bacteria</taxon>
        <taxon>Pseudomonadati</taxon>
        <taxon>Bacteroidota</taxon>
        <taxon>Bacteroidia</taxon>
        <taxon>Bacteroidales</taxon>
        <taxon>Prevotellaceae</taxon>
        <taxon>Segatella</taxon>
    </lineage>
</organism>
<feature type="non-terminal residue" evidence="1">
    <location>
        <position position="647"/>
    </location>
</feature>
<protein>
    <submittedName>
        <fullName evidence="1">Uncharacterized protein</fullName>
    </submittedName>
</protein>
<dbReference type="AlphaFoldDB" id="A0AA90ZUC6"/>
<reference evidence="2" key="1">
    <citation type="submission" date="2019-09" db="EMBL/GenBank/DDBJ databases">
        <title>Distinct polysaccharide growth profiles of human intestinal Prevotella copri isolates.</title>
        <authorList>
            <person name="Fehlner-Peach H."/>
            <person name="Magnabosco C."/>
            <person name="Raghavan V."/>
            <person name="Scher J.U."/>
            <person name="Tett A."/>
            <person name="Cox L.M."/>
            <person name="Gottsegen C."/>
            <person name="Watters A."/>
            <person name="Wiltshire- Gordon J.D."/>
            <person name="Segata N."/>
            <person name="Bonneau R."/>
            <person name="Littman D.R."/>
        </authorList>
    </citation>
    <scope>NUCLEOTIDE SEQUENCE [LARGE SCALE GENOMIC DNA]</scope>
    <source>
        <strain evidence="2">BU41712</strain>
    </source>
</reference>
<accession>A0AA90ZUC6</accession>
<evidence type="ECO:0000313" key="1">
    <source>
        <dbReference type="EMBL" id="MQN77637.1"/>
    </source>
</evidence>
<name>A0AA90ZUC6_9BACT</name>
<evidence type="ECO:0000313" key="2">
    <source>
        <dbReference type="Proteomes" id="UP000423156"/>
    </source>
</evidence>
<sequence>MKTYKNIDIKYYDNDGNIHVRCSVPVTQDALVHYELMQSHYCKLSFKLYKPTYFLLGDFIDTPYGRFELIDLTKAKDNDTIGYSYEIQFDAYYRKFKNKILKYRPNTGSQEATFSLTSKISTHVEVIMKSLAYYAKLDKSYLYDPKFEGEGTDYTYVIDASVDANAAKLITYSNTSVLDAIANIAQTFECEWWFEGNILHFGTCENTNAIVDFRLNDNIVSMSSSQSQSTYANRVYAFGAARNLPSGYKNDADADITKDGVVEKRLMLPTSAECSDKNKQLLAENGFELKNGYIQVGGLHEDQYVEGVTTNDDIYPRNLIKTSNVTSYEKDVEDESTPEEGDYIKRTFYRVNSLTIVNDDGEKTGDMAFRKAYILSGKNLHIVFQSGSLNGMDFECEFNPDGVSEILKDDDGNPILKDGKEQINPKSQVFEIVANEDYGRFLPDTTLHPKDGDTFVLYNWDSTKLGDALVSAASNELLTDSIKNLKKSIIDPTTYTCTAEANYSFNQGRGNLHGVGDRVNLYNKGYDDSYRSSRVIGYEFSLDIPFDGAKYYVGEKPSYSRLNAMESKIEELVYNGQSYLNGNGGSGRSIYIIKSYDSITPTDYNVFSAKAVDEQRLNKTKDDTVKGTITWEKVQKFFSGLHVGNSN</sequence>